<dbReference type="Gene3D" id="3.40.50.1240">
    <property type="entry name" value="Phosphoglycerate mutase-like"/>
    <property type="match status" value="1"/>
</dbReference>
<dbReference type="Pfam" id="PF00300">
    <property type="entry name" value="His_Phos_1"/>
    <property type="match status" value="1"/>
</dbReference>
<dbReference type="SUPFAM" id="SSF53254">
    <property type="entry name" value="Phosphoglycerate mutase-like"/>
    <property type="match status" value="1"/>
</dbReference>
<dbReference type="InterPro" id="IPR013078">
    <property type="entry name" value="His_Pase_superF_clade-1"/>
</dbReference>
<dbReference type="PANTHER" id="PTHR48100">
    <property type="entry name" value="BROAD-SPECIFICITY PHOSPHATASE YOR283W-RELATED"/>
    <property type="match status" value="1"/>
</dbReference>
<dbReference type="InterPro" id="IPR012337">
    <property type="entry name" value="RNaseH-like_sf"/>
</dbReference>
<dbReference type="SUPFAM" id="SSF53098">
    <property type="entry name" value="Ribonuclease H-like"/>
    <property type="match status" value="1"/>
</dbReference>
<protein>
    <submittedName>
        <fullName evidence="2">Bifunctional RNase H/acid phosphatase</fullName>
    </submittedName>
</protein>
<dbReference type="Pfam" id="PF13456">
    <property type="entry name" value="RVT_3"/>
    <property type="match status" value="1"/>
</dbReference>
<keyword evidence="3" id="KW-1185">Reference proteome</keyword>
<dbReference type="RefSeq" id="WP_387718515.1">
    <property type="nucleotide sequence ID" value="NZ_JBIAPI010000003.1"/>
</dbReference>
<dbReference type="InterPro" id="IPR014636">
    <property type="entry name" value="RNaseH/PGlycerate_mutase"/>
</dbReference>
<name>A0ABW6QU83_9NOCA</name>
<organism evidence="2 3">
    <name type="scientific">Nocardia suismassiliense</name>
    <dbReference type="NCBI Taxonomy" id="2077092"/>
    <lineage>
        <taxon>Bacteria</taxon>
        <taxon>Bacillati</taxon>
        <taxon>Actinomycetota</taxon>
        <taxon>Actinomycetes</taxon>
        <taxon>Mycobacteriales</taxon>
        <taxon>Nocardiaceae</taxon>
        <taxon>Nocardia</taxon>
    </lineage>
</organism>
<sequence>MTEREVIVEADGGSRGNPGPAGYGAVVFAADHVRVLAERREFIGIATNNVAEYRGLVAGLEAAAELGAGVVAVRMDSKLVIEQMSGRWKIKHAAMIPLADRARRLVAGFERVSFTWIPRAENSHADRLANEAMDDATLVDEVRTAREAEKPTAAPVAEDPVVSAAAAQPAPGWTGATGRPTRLLLLRHGQTELSVQRRYSGRGNPPLTELGREQAARAAKMLAAKGGISAVVTSPLSRALETAEAAATALDAPLTVLDGLIETDFGEWEGLTFLEAAERDPELHARWLGDASLPAPGGESFDQVRERVDAVRRDLVGLYPGANLVVVSHVTPIKTLLQLALGVGPSLLYRLHLDLASLSIAEFYPDGGSSVRLVNDTSYL</sequence>
<feature type="domain" description="RNase H type-1" evidence="1">
    <location>
        <begin position="2"/>
        <end position="138"/>
    </location>
</feature>
<dbReference type="Proteomes" id="UP001601948">
    <property type="component" value="Unassembled WGS sequence"/>
</dbReference>
<dbReference type="InterPro" id="IPR036397">
    <property type="entry name" value="RNaseH_sf"/>
</dbReference>
<comment type="caution">
    <text evidence="2">The sequence shown here is derived from an EMBL/GenBank/DDBJ whole genome shotgun (WGS) entry which is preliminary data.</text>
</comment>
<dbReference type="PANTHER" id="PTHR48100:SF1">
    <property type="entry name" value="HISTIDINE PHOSPHATASE FAMILY PROTEIN-RELATED"/>
    <property type="match status" value="1"/>
</dbReference>
<dbReference type="Gene3D" id="3.30.420.10">
    <property type="entry name" value="Ribonuclease H-like superfamily/Ribonuclease H"/>
    <property type="match status" value="1"/>
</dbReference>
<evidence type="ECO:0000259" key="1">
    <source>
        <dbReference type="PROSITE" id="PS50879"/>
    </source>
</evidence>
<dbReference type="NCBIfam" id="NF005567">
    <property type="entry name" value="PRK07238.1"/>
    <property type="match status" value="1"/>
</dbReference>
<dbReference type="InterPro" id="IPR029033">
    <property type="entry name" value="His_PPase_superfam"/>
</dbReference>
<evidence type="ECO:0000313" key="3">
    <source>
        <dbReference type="Proteomes" id="UP001601948"/>
    </source>
</evidence>
<dbReference type="CDD" id="cd07067">
    <property type="entry name" value="HP_PGM_like"/>
    <property type="match status" value="1"/>
</dbReference>
<accession>A0ABW6QU83</accession>
<dbReference type="InterPro" id="IPR050275">
    <property type="entry name" value="PGM_Phosphatase"/>
</dbReference>
<dbReference type="CDD" id="cd09279">
    <property type="entry name" value="RNase_HI_like"/>
    <property type="match status" value="1"/>
</dbReference>
<dbReference type="SMART" id="SM00855">
    <property type="entry name" value="PGAM"/>
    <property type="match status" value="1"/>
</dbReference>
<reference evidence="2 3" key="1">
    <citation type="submission" date="2024-10" db="EMBL/GenBank/DDBJ databases">
        <title>The Natural Products Discovery Center: Release of the First 8490 Sequenced Strains for Exploring Actinobacteria Biosynthetic Diversity.</title>
        <authorList>
            <person name="Kalkreuter E."/>
            <person name="Kautsar S.A."/>
            <person name="Yang D."/>
            <person name="Bader C.D."/>
            <person name="Teijaro C.N."/>
            <person name="Fluegel L."/>
            <person name="Davis C.M."/>
            <person name="Simpson J.R."/>
            <person name="Lauterbach L."/>
            <person name="Steele A.D."/>
            <person name="Gui C."/>
            <person name="Meng S."/>
            <person name="Li G."/>
            <person name="Viehrig K."/>
            <person name="Ye F."/>
            <person name="Su P."/>
            <person name="Kiefer A.F."/>
            <person name="Nichols A."/>
            <person name="Cepeda A.J."/>
            <person name="Yan W."/>
            <person name="Fan B."/>
            <person name="Jiang Y."/>
            <person name="Adhikari A."/>
            <person name="Zheng C.-J."/>
            <person name="Schuster L."/>
            <person name="Cowan T.M."/>
            <person name="Smanski M.J."/>
            <person name="Chevrette M.G."/>
            <person name="De Carvalho L.P.S."/>
            <person name="Shen B."/>
        </authorList>
    </citation>
    <scope>NUCLEOTIDE SEQUENCE [LARGE SCALE GENOMIC DNA]</scope>
    <source>
        <strain evidence="2 3">NPDC003040</strain>
    </source>
</reference>
<proteinExistence type="predicted"/>
<evidence type="ECO:0000313" key="2">
    <source>
        <dbReference type="EMBL" id="MFF3224593.1"/>
    </source>
</evidence>
<gene>
    <name evidence="2" type="ORF">ACFYV7_17500</name>
</gene>
<dbReference type="PIRSF" id="PIRSF036922">
    <property type="entry name" value="RNaseH_PGAM"/>
    <property type="match status" value="1"/>
</dbReference>
<dbReference type="EMBL" id="JBIAPI010000003">
    <property type="protein sequence ID" value="MFF3224593.1"/>
    <property type="molecule type" value="Genomic_DNA"/>
</dbReference>
<dbReference type="InterPro" id="IPR002156">
    <property type="entry name" value="RNaseH_domain"/>
</dbReference>
<dbReference type="PROSITE" id="PS50879">
    <property type="entry name" value="RNASE_H_1"/>
    <property type="match status" value="1"/>
</dbReference>